<proteinExistence type="predicted"/>
<evidence type="ECO:0000313" key="1">
    <source>
        <dbReference type="EMBL" id="DAD78628.1"/>
    </source>
</evidence>
<accession>A0A8S5M8S9</accession>
<dbReference type="EMBL" id="BK014849">
    <property type="protein sequence ID" value="DAD78628.1"/>
    <property type="molecule type" value="Genomic_DNA"/>
</dbReference>
<reference evidence="1" key="1">
    <citation type="journal article" date="2021" name="Proc. Natl. Acad. Sci. U.S.A.">
        <title>A Catalog of Tens of Thousands of Viruses from Human Metagenomes Reveals Hidden Associations with Chronic Diseases.</title>
        <authorList>
            <person name="Tisza M.J."/>
            <person name="Buck C.B."/>
        </authorList>
    </citation>
    <scope>NUCLEOTIDE SEQUENCE</scope>
    <source>
        <strain evidence="1">CtB3v5</strain>
    </source>
</reference>
<name>A0A8S5M8S9_9CAUD</name>
<protein>
    <submittedName>
        <fullName evidence="1">Portal protein</fullName>
    </submittedName>
</protein>
<sequence length="87" mass="10159">MKFFDTFPNTAYRQKILALFPAEFQKGYNLYRQRKLIDTDMYNTTSSIFLASDGWYLLEPENTVKFNINNSDIPILLNSIPALIDLD</sequence>
<organism evidence="1">
    <name type="scientific">Siphoviridae sp. ctB3v5</name>
    <dbReference type="NCBI Taxonomy" id="2826186"/>
    <lineage>
        <taxon>Viruses</taxon>
        <taxon>Duplodnaviria</taxon>
        <taxon>Heunggongvirae</taxon>
        <taxon>Uroviricota</taxon>
        <taxon>Caudoviricetes</taxon>
    </lineage>
</organism>